<dbReference type="EMBL" id="UINC01161090">
    <property type="protein sequence ID" value="SVD60079.1"/>
    <property type="molecule type" value="Genomic_DNA"/>
</dbReference>
<dbReference type="InterPro" id="IPR011076">
    <property type="entry name" value="Malate_synth_sf"/>
</dbReference>
<evidence type="ECO:0000259" key="1">
    <source>
        <dbReference type="Pfam" id="PF20656"/>
    </source>
</evidence>
<dbReference type="InterPro" id="IPR046363">
    <property type="entry name" value="MS_N_TIM-barrel_dom"/>
</dbReference>
<name>A0A382WN41_9ZZZZ</name>
<accession>A0A382WN41</accession>
<dbReference type="SUPFAM" id="SSF51645">
    <property type="entry name" value="Malate synthase G"/>
    <property type="match status" value="1"/>
</dbReference>
<dbReference type="InterPro" id="IPR048356">
    <property type="entry name" value="MS_N"/>
</dbReference>
<dbReference type="GO" id="GO:0006097">
    <property type="term" value="P:glyoxylate cycle"/>
    <property type="evidence" value="ECO:0007669"/>
    <property type="project" value="InterPro"/>
</dbReference>
<feature type="non-terminal residue" evidence="2">
    <location>
        <position position="168"/>
    </location>
</feature>
<dbReference type="GO" id="GO:0004474">
    <property type="term" value="F:malate synthase activity"/>
    <property type="evidence" value="ECO:0007669"/>
    <property type="project" value="InterPro"/>
</dbReference>
<sequence>MNETVSASGRVQCAGLSIDGSLDAFVRQEILPGLGMDGDGFWKSLAAILSELAPRNRKLLEKRDRFQRSIDAWHLERKGQSHNAETYRSFLDSIGYLVPQGEAFQISTENVDPEISKIAGPQLVVPLSNARYALNAANARWGSLLDAVYGTDVIPENKGVARGGPYNP</sequence>
<dbReference type="InterPro" id="IPR006253">
    <property type="entry name" value="Malate_synthG"/>
</dbReference>
<protein>
    <recommendedName>
        <fullName evidence="1">Malate synthase N-terminal domain-containing protein</fullName>
    </recommendedName>
</protein>
<evidence type="ECO:0000313" key="2">
    <source>
        <dbReference type="EMBL" id="SVD60079.1"/>
    </source>
</evidence>
<dbReference type="GO" id="GO:0005829">
    <property type="term" value="C:cytosol"/>
    <property type="evidence" value="ECO:0007669"/>
    <property type="project" value="TreeGrafter"/>
</dbReference>
<reference evidence="2" key="1">
    <citation type="submission" date="2018-05" db="EMBL/GenBank/DDBJ databases">
        <authorList>
            <person name="Lanie J.A."/>
            <person name="Ng W.-L."/>
            <person name="Kazmierczak K.M."/>
            <person name="Andrzejewski T.M."/>
            <person name="Davidsen T.M."/>
            <person name="Wayne K.J."/>
            <person name="Tettelin H."/>
            <person name="Glass J.I."/>
            <person name="Rusch D."/>
            <person name="Podicherti R."/>
            <person name="Tsui H.-C.T."/>
            <person name="Winkler M.E."/>
        </authorList>
    </citation>
    <scope>NUCLEOTIDE SEQUENCE</scope>
</reference>
<dbReference type="GO" id="GO:0009436">
    <property type="term" value="P:glyoxylate catabolic process"/>
    <property type="evidence" value="ECO:0007669"/>
    <property type="project" value="TreeGrafter"/>
</dbReference>
<organism evidence="2">
    <name type="scientific">marine metagenome</name>
    <dbReference type="NCBI Taxonomy" id="408172"/>
    <lineage>
        <taxon>unclassified sequences</taxon>
        <taxon>metagenomes</taxon>
        <taxon>ecological metagenomes</taxon>
    </lineage>
</organism>
<dbReference type="PANTHER" id="PTHR42739:SF1">
    <property type="entry name" value="MALATE SYNTHASE G"/>
    <property type="match status" value="1"/>
</dbReference>
<proteinExistence type="predicted"/>
<dbReference type="PANTHER" id="PTHR42739">
    <property type="entry name" value="MALATE SYNTHASE G"/>
    <property type="match status" value="1"/>
</dbReference>
<gene>
    <name evidence="2" type="ORF">METZ01_LOCUS412933</name>
</gene>
<dbReference type="Gene3D" id="3.20.20.360">
    <property type="entry name" value="Malate synthase, domain 3"/>
    <property type="match status" value="1"/>
</dbReference>
<dbReference type="GO" id="GO:0000287">
    <property type="term" value="F:magnesium ion binding"/>
    <property type="evidence" value="ECO:0007669"/>
    <property type="project" value="TreeGrafter"/>
</dbReference>
<dbReference type="AlphaFoldDB" id="A0A382WN41"/>
<feature type="domain" description="Malate synthase N-terminal" evidence="1">
    <location>
        <begin position="24"/>
        <end position="77"/>
    </location>
</feature>
<dbReference type="Pfam" id="PF20656">
    <property type="entry name" value="MS_N"/>
    <property type="match status" value="1"/>
</dbReference>